<dbReference type="EC" id="2.7.2.3" evidence="3"/>
<keyword evidence="6" id="KW-0418">Kinase</keyword>
<proteinExistence type="inferred from homology"/>
<dbReference type="GO" id="GO:0005524">
    <property type="term" value="F:ATP binding"/>
    <property type="evidence" value="ECO:0007669"/>
    <property type="project" value="UniProtKB-KW"/>
</dbReference>
<accession>A0A2Z6N9H9</accession>
<comment type="cofactor">
    <cofactor evidence="1">
        <name>Mg(2+)</name>
        <dbReference type="ChEBI" id="CHEBI:18420"/>
    </cofactor>
</comment>
<dbReference type="AlphaFoldDB" id="A0A2Z6N9H9"/>
<keyword evidence="8" id="KW-0460">Magnesium</keyword>
<dbReference type="GO" id="GO:0004618">
    <property type="term" value="F:phosphoglycerate kinase activity"/>
    <property type="evidence" value="ECO:0007669"/>
    <property type="project" value="UniProtKB-EC"/>
</dbReference>
<evidence type="ECO:0000256" key="1">
    <source>
        <dbReference type="ARBA" id="ARBA00001946"/>
    </source>
</evidence>
<dbReference type="EMBL" id="DF973510">
    <property type="protein sequence ID" value="GAU32900.1"/>
    <property type="molecule type" value="Genomic_DNA"/>
</dbReference>
<dbReference type="InterPro" id="IPR001576">
    <property type="entry name" value="Phosphoglycerate_kinase"/>
</dbReference>
<evidence type="ECO:0000256" key="8">
    <source>
        <dbReference type="ARBA" id="ARBA00022842"/>
    </source>
</evidence>
<reference evidence="10" key="1">
    <citation type="journal article" date="2017" name="Front. Plant Sci.">
        <title>Climate Clever Clovers: New Paradigm to Reduce the Environmental Footprint of Ruminants by Breeding Low Methanogenic Forages Utilizing Haplotype Variation.</title>
        <authorList>
            <person name="Kaur P."/>
            <person name="Appels R."/>
            <person name="Bayer P.E."/>
            <person name="Keeble-Gagnere G."/>
            <person name="Wang J."/>
            <person name="Hirakawa H."/>
            <person name="Shirasawa K."/>
            <person name="Vercoe P."/>
            <person name="Stefanova K."/>
            <person name="Durmic Z."/>
            <person name="Nichols P."/>
            <person name="Revell C."/>
            <person name="Isobe S.N."/>
            <person name="Edwards D."/>
            <person name="Erskine W."/>
        </authorList>
    </citation>
    <scope>NUCLEOTIDE SEQUENCE [LARGE SCALE GENOMIC DNA]</scope>
    <source>
        <strain evidence="10">cv. Daliak</strain>
    </source>
</reference>
<dbReference type="InterPro" id="IPR036043">
    <property type="entry name" value="Phosphoglycerate_kinase_sf"/>
</dbReference>
<dbReference type="Gene3D" id="3.40.50.1260">
    <property type="entry name" value="Phosphoglycerate kinase, N-terminal domain"/>
    <property type="match status" value="1"/>
</dbReference>
<dbReference type="GO" id="GO:0005829">
    <property type="term" value="C:cytosol"/>
    <property type="evidence" value="ECO:0007669"/>
    <property type="project" value="TreeGrafter"/>
</dbReference>
<comment type="similarity">
    <text evidence="2">Belongs to the phosphoglycerate kinase family.</text>
</comment>
<dbReference type="PANTHER" id="PTHR11406">
    <property type="entry name" value="PHOSPHOGLYCERATE KINASE"/>
    <property type="match status" value="1"/>
</dbReference>
<dbReference type="OrthoDB" id="1653275at2759"/>
<name>A0A2Z6N9H9_TRISU</name>
<evidence type="ECO:0000256" key="4">
    <source>
        <dbReference type="ARBA" id="ARBA00022679"/>
    </source>
</evidence>
<dbReference type="GO" id="GO:0006094">
    <property type="term" value="P:gluconeogenesis"/>
    <property type="evidence" value="ECO:0007669"/>
    <property type="project" value="TreeGrafter"/>
</dbReference>
<evidence type="ECO:0000256" key="2">
    <source>
        <dbReference type="ARBA" id="ARBA00008982"/>
    </source>
</evidence>
<evidence type="ECO:0000256" key="7">
    <source>
        <dbReference type="ARBA" id="ARBA00022840"/>
    </source>
</evidence>
<dbReference type="Proteomes" id="UP000242715">
    <property type="component" value="Unassembled WGS sequence"/>
</dbReference>
<sequence>MVFVMVDLNVSLDDNLNITDDTRICAAVCAIKQYLIGYGAKVILSSHMGYSCDLCSLKGLWLHFLLLLPSLAGFISMCMPFSNPVAHSSLHMTVMTFAFKVQENSKENEDWLAIVEEKRIEKLTVFRFVV</sequence>
<evidence type="ECO:0000256" key="6">
    <source>
        <dbReference type="ARBA" id="ARBA00022777"/>
    </source>
</evidence>
<evidence type="ECO:0000313" key="9">
    <source>
        <dbReference type="EMBL" id="GAU32900.1"/>
    </source>
</evidence>
<dbReference type="GO" id="GO:0006096">
    <property type="term" value="P:glycolytic process"/>
    <property type="evidence" value="ECO:0007669"/>
    <property type="project" value="InterPro"/>
</dbReference>
<evidence type="ECO:0000256" key="3">
    <source>
        <dbReference type="ARBA" id="ARBA00013061"/>
    </source>
</evidence>
<dbReference type="Pfam" id="PF00162">
    <property type="entry name" value="PGK"/>
    <property type="match status" value="1"/>
</dbReference>
<dbReference type="GO" id="GO:0043531">
    <property type="term" value="F:ADP binding"/>
    <property type="evidence" value="ECO:0007669"/>
    <property type="project" value="TreeGrafter"/>
</dbReference>
<keyword evidence="4" id="KW-0808">Transferase</keyword>
<keyword evidence="5" id="KW-0547">Nucleotide-binding</keyword>
<dbReference type="PANTHER" id="PTHR11406:SF27">
    <property type="entry name" value="PHOSPHOGLYCERATE KINASE 3, CYTOSOLIC"/>
    <property type="match status" value="1"/>
</dbReference>
<keyword evidence="10" id="KW-1185">Reference proteome</keyword>
<dbReference type="InterPro" id="IPR015824">
    <property type="entry name" value="Phosphoglycerate_kinase_N"/>
</dbReference>
<organism evidence="9 10">
    <name type="scientific">Trifolium subterraneum</name>
    <name type="common">Subterranean clover</name>
    <dbReference type="NCBI Taxonomy" id="3900"/>
    <lineage>
        <taxon>Eukaryota</taxon>
        <taxon>Viridiplantae</taxon>
        <taxon>Streptophyta</taxon>
        <taxon>Embryophyta</taxon>
        <taxon>Tracheophyta</taxon>
        <taxon>Spermatophyta</taxon>
        <taxon>Magnoliopsida</taxon>
        <taxon>eudicotyledons</taxon>
        <taxon>Gunneridae</taxon>
        <taxon>Pentapetalae</taxon>
        <taxon>rosids</taxon>
        <taxon>fabids</taxon>
        <taxon>Fabales</taxon>
        <taxon>Fabaceae</taxon>
        <taxon>Papilionoideae</taxon>
        <taxon>50 kb inversion clade</taxon>
        <taxon>NPAAA clade</taxon>
        <taxon>Hologalegina</taxon>
        <taxon>IRL clade</taxon>
        <taxon>Trifolieae</taxon>
        <taxon>Trifolium</taxon>
    </lineage>
</organism>
<protein>
    <recommendedName>
        <fullName evidence="3">phosphoglycerate kinase</fullName>
        <ecNumber evidence="3">2.7.2.3</ecNumber>
    </recommendedName>
</protein>
<dbReference type="SUPFAM" id="SSF53748">
    <property type="entry name" value="Phosphoglycerate kinase"/>
    <property type="match status" value="1"/>
</dbReference>
<keyword evidence="7" id="KW-0067">ATP-binding</keyword>
<gene>
    <name evidence="9" type="ORF">TSUD_393210</name>
</gene>
<evidence type="ECO:0000256" key="5">
    <source>
        <dbReference type="ARBA" id="ARBA00022741"/>
    </source>
</evidence>
<evidence type="ECO:0000313" key="10">
    <source>
        <dbReference type="Proteomes" id="UP000242715"/>
    </source>
</evidence>